<evidence type="ECO:0000313" key="3">
    <source>
        <dbReference type="Proteomes" id="UP001359886"/>
    </source>
</evidence>
<dbReference type="AlphaFoldDB" id="A0AAW9RFK7"/>
<dbReference type="SUPFAM" id="SSF51182">
    <property type="entry name" value="RmlC-like cupins"/>
    <property type="match status" value="1"/>
</dbReference>
<name>A0AAW9RFK7_9GAMM</name>
<organism evidence="2 3">
    <name type="scientific">Elongatibacter sediminis</name>
    <dbReference type="NCBI Taxonomy" id="3119006"/>
    <lineage>
        <taxon>Bacteria</taxon>
        <taxon>Pseudomonadati</taxon>
        <taxon>Pseudomonadota</taxon>
        <taxon>Gammaproteobacteria</taxon>
        <taxon>Chromatiales</taxon>
        <taxon>Wenzhouxiangellaceae</taxon>
        <taxon>Elongatibacter</taxon>
    </lineage>
</organism>
<dbReference type="CDD" id="cd06990">
    <property type="entry name" value="cupin_DUF861"/>
    <property type="match status" value="1"/>
</dbReference>
<dbReference type="Pfam" id="PF05899">
    <property type="entry name" value="Cupin_3"/>
    <property type="match status" value="1"/>
</dbReference>
<protein>
    <submittedName>
        <fullName evidence="2">Cupin domain-containing protein</fullName>
    </submittedName>
</protein>
<evidence type="ECO:0000313" key="2">
    <source>
        <dbReference type="EMBL" id="MEJ8566556.1"/>
    </source>
</evidence>
<accession>A0AAW9RFK7</accession>
<dbReference type="Gene3D" id="2.60.120.10">
    <property type="entry name" value="Jelly Rolls"/>
    <property type="match status" value="1"/>
</dbReference>
<dbReference type="EMBL" id="JAZHOG010000001">
    <property type="protein sequence ID" value="MEJ8566556.1"/>
    <property type="molecule type" value="Genomic_DNA"/>
</dbReference>
<reference evidence="2 3" key="1">
    <citation type="submission" date="2024-02" db="EMBL/GenBank/DDBJ databases">
        <title>A novel Wenzhouxiangellaceae bacterium, isolated from coastal sediments.</title>
        <authorList>
            <person name="Du Z.-J."/>
            <person name="Ye Y.-Q."/>
            <person name="Zhang X.-Y."/>
        </authorList>
    </citation>
    <scope>NUCLEOTIDE SEQUENCE [LARGE SCALE GENOMIC DNA]</scope>
    <source>
        <strain evidence="2 3">CH-27</strain>
    </source>
</reference>
<dbReference type="Proteomes" id="UP001359886">
    <property type="component" value="Unassembled WGS sequence"/>
</dbReference>
<dbReference type="InterPro" id="IPR011051">
    <property type="entry name" value="RmlC_Cupin_sf"/>
</dbReference>
<gene>
    <name evidence="2" type="ORF">V3330_02855</name>
</gene>
<dbReference type="InterPro" id="IPR008579">
    <property type="entry name" value="UGlyAH_Cupin_dom"/>
</dbReference>
<dbReference type="InterPro" id="IPR014710">
    <property type="entry name" value="RmlC-like_jellyroll"/>
</dbReference>
<evidence type="ECO:0000259" key="1">
    <source>
        <dbReference type="Pfam" id="PF05899"/>
    </source>
</evidence>
<comment type="caution">
    <text evidence="2">The sequence shown here is derived from an EMBL/GenBank/DDBJ whole genome shotgun (WGS) entry which is preliminary data.</text>
</comment>
<keyword evidence="3" id="KW-1185">Reference proteome</keyword>
<sequence>MSLPNMLKANIDSATAETHGKISKQVVQLDEVTAIKVTFNPGAKWSEDLKEYAGTESCILPHVAYVISGAIEILMDDGSKEIFRQGDIMMLPPGHDAWTVGDEPCQFIQMSQGDNYYADAYAKACGHQPNG</sequence>
<dbReference type="RefSeq" id="WP_354693873.1">
    <property type="nucleotide sequence ID" value="NZ_JAZHOG010000001.1"/>
</dbReference>
<feature type="domain" description="(S)-ureidoglycine aminohydrolase cupin" evidence="1">
    <location>
        <begin position="51"/>
        <end position="97"/>
    </location>
</feature>
<proteinExistence type="predicted"/>